<protein>
    <recommendedName>
        <fullName evidence="1">DUF6919 domain-containing protein</fullName>
    </recommendedName>
</protein>
<accession>A0A0U3R244</accession>
<reference evidence="2 3" key="1">
    <citation type="submission" date="2015-12" db="EMBL/GenBank/DDBJ databases">
        <authorList>
            <person name="Shamseldin A."/>
            <person name="Moawad H."/>
            <person name="Abd El-Rahim W.M."/>
            <person name="Sadowsky M.J."/>
        </authorList>
    </citation>
    <scope>NUCLEOTIDE SEQUENCE [LARGE SCALE GENOMIC DNA]</scope>
    <source>
        <strain evidence="2 3">Ar51</strain>
    </source>
</reference>
<dbReference type="EMBL" id="CP013747">
    <property type="protein sequence ID" value="ALV43212.1"/>
    <property type="molecule type" value="Genomic_DNA"/>
</dbReference>
<dbReference type="Pfam" id="PF21897">
    <property type="entry name" value="DUF6919"/>
    <property type="match status" value="1"/>
</dbReference>
<evidence type="ECO:0000313" key="2">
    <source>
        <dbReference type="EMBL" id="ALV43212.1"/>
    </source>
</evidence>
<dbReference type="InterPro" id="IPR054212">
    <property type="entry name" value="DUF6919"/>
</dbReference>
<proteinExistence type="predicted"/>
<organism evidence="2">
    <name type="scientific">Pseudarthrobacter sulfonivorans</name>
    <dbReference type="NCBI Taxonomy" id="121292"/>
    <lineage>
        <taxon>Bacteria</taxon>
        <taxon>Bacillati</taxon>
        <taxon>Actinomycetota</taxon>
        <taxon>Actinomycetes</taxon>
        <taxon>Micrococcales</taxon>
        <taxon>Micrococcaceae</taxon>
        <taxon>Pseudarthrobacter</taxon>
    </lineage>
</organism>
<sequence>MTNLDLSEAPRTEDGPDQLAWQMCTDLETACELTAEWLEGKRHYQPGYMAAQPASETGPISLQLAAINRLGLLTSDSQPGEALTEGSGQRAYVTGYCSENTAALVSAVLTVTDIVALWGPPGAPGSMQVCVSLDGYEEFSHLGRRGSREDTFEEYRYEANETLAAIIADAWELHIFDPVWGRSDYLLPRLKLALEAAAEA</sequence>
<gene>
    <name evidence="2" type="ORF">AU252_20300</name>
</gene>
<dbReference type="Proteomes" id="UP000065151">
    <property type="component" value="Chromosome"/>
</dbReference>
<name>A0A0U3R244_9MICC</name>
<evidence type="ECO:0000313" key="3">
    <source>
        <dbReference type="Proteomes" id="UP000065151"/>
    </source>
</evidence>
<feature type="domain" description="DUF6919" evidence="1">
    <location>
        <begin position="17"/>
        <end position="196"/>
    </location>
</feature>
<evidence type="ECO:0000259" key="1">
    <source>
        <dbReference type="Pfam" id="PF21897"/>
    </source>
</evidence>
<dbReference type="RefSeq" id="WP_058932255.1">
    <property type="nucleotide sequence ID" value="NZ_CP013747.1"/>
</dbReference>
<dbReference type="KEGG" id="psul:AU252_20300"/>
<dbReference type="AlphaFoldDB" id="A0A0U3R244"/>